<dbReference type="InterPro" id="IPR002938">
    <property type="entry name" value="FAD-bd"/>
</dbReference>
<dbReference type="InterPro" id="IPR050641">
    <property type="entry name" value="RIFMO-like"/>
</dbReference>
<dbReference type="SUPFAM" id="SSF51905">
    <property type="entry name" value="FAD/NAD(P)-binding domain"/>
    <property type="match status" value="1"/>
</dbReference>
<evidence type="ECO:0000313" key="7">
    <source>
        <dbReference type="Proteomes" id="UP001172681"/>
    </source>
</evidence>
<evidence type="ECO:0000256" key="3">
    <source>
        <dbReference type="ARBA" id="ARBA00022827"/>
    </source>
</evidence>
<dbReference type="PRINTS" id="PR00420">
    <property type="entry name" value="RNGMNOXGNASE"/>
</dbReference>
<dbReference type="EMBL" id="JAPDRN010000040">
    <property type="protein sequence ID" value="KAJ9634167.1"/>
    <property type="molecule type" value="Genomic_DNA"/>
</dbReference>
<dbReference type="GO" id="GO:0071949">
    <property type="term" value="F:FAD binding"/>
    <property type="evidence" value="ECO:0007669"/>
    <property type="project" value="InterPro"/>
</dbReference>
<protein>
    <recommendedName>
        <fullName evidence="5">FAD-binding domain-containing protein</fullName>
    </recommendedName>
</protein>
<dbReference type="Gene3D" id="3.50.50.60">
    <property type="entry name" value="FAD/NAD(P)-binding domain"/>
    <property type="match status" value="1"/>
</dbReference>
<comment type="cofactor">
    <cofactor evidence="1">
        <name>FAD</name>
        <dbReference type="ChEBI" id="CHEBI:57692"/>
    </cofactor>
</comment>
<dbReference type="AlphaFoldDB" id="A0AA38Y534"/>
<feature type="domain" description="FAD-binding" evidence="5">
    <location>
        <begin position="9"/>
        <end position="372"/>
    </location>
</feature>
<dbReference type="PANTHER" id="PTHR43004:SF19">
    <property type="entry name" value="BINDING MONOOXYGENASE, PUTATIVE (JCVI)-RELATED"/>
    <property type="match status" value="1"/>
</dbReference>
<sequence>MPEKTFEPQVVVIGAGPVGCLLSLRLVRAGIPVCLIEKDPEIQPHFRALGYPGSTHAALYKAGIWEEANERGFTKEGFSWRKPPRLLKEHETELPWGDVVVNWNPYIDSPLKPGDIGYGMIALPQNKFREIIMPRLLAASDLADVRLGYEMVKLSQNTTSVTVTAKGPGGEHLEITAPYLVGADGAKSMVRKSLGQHLEGFTWPDIVVAVDAYVNLPAPADSFPSLYVLDPKDYAFMAKMDRPGENGKDRDLWRMTIAMSPEECEPDVFDQILKEKIERLTPGPRPLRYELLRAQPYRLHQRHVQSMLQGRCLLIGDAAHLTNPFGGLGLTTGILDADSLGDSLLYVLKEGRSAEILQRWADARLAVFKDIVSPAATENKLRCHETSMEDPYSDPFFRMVRDNAPELVTMNQGFQRIVTNMSKLLGKRPELGPDPWAAL</sequence>
<dbReference type="Pfam" id="PF01494">
    <property type="entry name" value="FAD_binding_3"/>
    <property type="match status" value="1"/>
</dbReference>
<keyword evidence="4" id="KW-0560">Oxidoreductase</keyword>
<accession>A0AA38Y534</accession>
<keyword evidence="2" id="KW-0285">Flavoprotein</keyword>
<evidence type="ECO:0000256" key="2">
    <source>
        <dbReference type="ARBA" id="ARBA00022630"/>
    </source>
</evidence>
<comment type="caution">
    <text evidence="6">The sequence shown here is derived from an EMBL/GenBank/DDBJ whole genome shotgun (WGS) entry which is preliminary data.</text>
</comment>
<evidence type="ECO:0000313" key="6">
    <source>
        <dbReference type="EMBL" id="KAJ9634167.1"/>
    </source>
</evidence>
<dbReference type="PANTHER" id="PTHR43004">
    <property type="entry name" value="TRK SYSTEM POTASSIUM UPTAKE PROTEIN"/>
    <property type="match status" value="1"/>
</dbReference>
<dbReference type="Gene3D" id="3.30.9.10">
    <property type="entry name" value="D-Amino Acid Oxidase, subunit A, domain 2"/>
    <property type="match status" value="1"/>
</dbReference>
<keyword evidence="3" id="KW-0274">FAD</keyword>
<evidence type="ECO:0000256" key="1">
    <source>
        <dbReference type="ARBA" id="ARBA00001974"/>
    </source>
</evidence>
<dbReference type="Proteomes" id="UP001172681">
    <property type="component" value="Unassembled WGS sequence"/>
</dbReference>
<gene>
    <name evidence="6" type="ORF">H2204_006498</name>
</gene>
<name>A0AA38Y534_9EURO</name>
<keyword evidence="7" id="KW-1185">Reference proteome</keyword>
<dbReference type="InterPro" id="IPR036188">
    <property type="entry name" value="FAD/NAD-bd_sf"/>
</dbReference>
<evidence type="ECO:0000259" key="5">
    <source>
        <dbReference type="Pfam" id="PF01494"/>
    </source>
</evidence>
<reference evidence="6" key="1">
    <citation type="submission" date="2022-10" db="EMBL/GenBank/DDBJ databases">
        <title>Culturing micro-colonial fungi from biological soil crusts in the Mojave desert and describing Neophaeococcomyces mojavensis, and introducing the new genera and species Taxawa tesnikishii.</title>
        <authorList>
            <person name="Kurbessoian T."/>
            <person name="Stajich J.E."/>
        </authorList>
    </citation>
    <scope>NUCLEOTIDE SEQUENCE</scope>
    <source>
        <strain evidence="6">TK_35</strain>
    </source>
</reference>
<evidence type="ECO:0000256" key="4">
    <source>
        <dbReference type="ARBA" id="ARBA00023002"/>
    </source>
</evidence>
<proteinExistence type="predicted"/>
<dbReference type="GO" id="GO:0016709">
    <property type="term" value="F:oxidoreductase activity, acting on paired donors, with incorporation or reduction of molecular oxygen, NAD(P)H as one donor, and incorporation of one atom of oxygen"/>
    <property type="evidence" value="ECO:0007669"/>
    <property type="project" value="UniProtKB-ARBA"/>
</dbReference>
<organism evidence="6 7">
    <name type="scientific">Knufia peltigerae</name>
    <dbReference type="NCBI Taxonomy" id="1002370"/>
    <lineage>
        <taxon>Eukaryota</taxon>
        <taxon>Fungi</taxon>
        <taxon>Dikarya</taxon>
        <taxon>Ascomycota</taxon>
        <taxon>Pezizomycotina</taxon>
        <taxon>Eurotiomycetes</taxon>
        <taxon>Chaetothyriomycetidae</taxon>
        <taxon>Chaetothyriales</taxon>
        <taxon>Trichomeriaceae</taxon>
        <taxon>Knufia</taxon>
    </lineage>
</organism>